<comment type="caution">
    <text evidence="1">The sequence shown here is derived from an EMBL/GenBank/DDBJ whole genome shotgun (WGS) entry which is preliminary data.</text>
</comment>
<name>A0AAW4L542_9BACT</name>
<gene>
    <name evidence="1" type="ORF">KI809_11550</name>
</gene>
<dbReference type="InterPro" id="IPR008792">
    <property type="entry name" value="PQQD"/>
</dbReference>
<keyword evidence="2" id="KW-1185">Reference proteome</keyword>
<evidence type="ECO:0000313" key="2">
    <source>
        <dbReference type="Proteomes" id="UP000811899"/>
    </source>
</evidence>
<dbReference type="InterPro" id="IPR041881">
    <property type="entry name" value="PqqD_sf"/>
</dbReference>
<dbReference type="RefSeq" id="WP_214171709.1">
    <property type="nucleotide sequence ID" value="NZ_JAHCVJ010000004.1"/>
</dbReference>
<dbReference type="Proteomes" id="UP000811899">
    <property type="component" value="Unassembled WGS sequence"/>
</dbReference>
<organism evidence="1 2">
    <name type="scientific">Geoanaerobacter pelophilus</name>
    <dbReference type="NCBI Taxonomy" id="60036"/>
    <lineage>
        <taxon>Bacteria</taxon>
        <taxon>Pseudomonadati</taxon>
        <taxon>Thermodesulfobacteriota</taxon>
        <taxon>Desulfuromonadia</taxon>
        <taxon>Geobacterales</taxon>
        <taxon>Geobacteraceae</taxon>
        <taxon>Geoanaerobacter</taxon>
    </lineage>
</organism>
<accession>A0AAW4L542</accession>
<evidence type="ECO:0000313" key="1">
    <source>
        <dbReference type="EMBL" id="MBT0664935.1"/>
    </source>
</evidence>
<dbReference type="EMBL" id="JAHCVJ010000004">
    <property type="protein sequence ID" value="MBT0664935.1"/>
    <property type="molecule type" value="Genomic_DNA"/>
</dbReference>
<reference evidence="1 2" key="1">
    <citation type="submission" date="2021-05" db="EMBL/GenBank/DDBJ databases">
        <title>The draft genome of Geobacter pelophilus DSM 12255.</title>
        <authorList>
            <person name="Xu Z."/>
            <person name="Masuda Y."/>
            <person name="Itoh H."/>
            <person name="Senoo K."/>
        </authorList>
    </citation>
    <scope>NUCLEOTIDE SEQUENCE [LARGE SCALE GENOMIC DNA]</scope>
    <source>
        <strain evidence="1 2">DSM 12255</strain>
    </source>
</reference>
<sequence>MAAKIVRNPDVLWREEDEARDEVHAALEQGGDVSDVGTSLLFANGQMVVLNLLGTEIWKRCDGKSLAELIDELLAEFEVEKDILLEDVSGFLAELAGKGFIVYE</sequence>
<dbReference type="Gene3D" id="1.10.10.1150">
    <property type="entry name" value="Coenzyme PQQ synthesis protein D (PqqD)"/>
    <property type="match status" value="1"/>
</dbReference>
<dbReference type="InterPro" id="IPR027569">
    <property type="entry name" value="Geo_PqqD_fam"/>
</dbReference>
<dbReference type="Pfam" id="PF05402">
    <property type="entry name" value="PqqD"/>
    <property type="match status" value="1"/>
</dbReference>
<dbReference type="NCBIfam" id="TIGR04302">
    <property type="entry name" value="geo_PqqD_fam"/>
    <property type="match status" value="1"/>
</dbReference>
<protein>
    <submittedName>
        <fullName evidence="1">GeoRSP system PqqD family peptide chaperone</fullName>
    </submittedName>
</protein>
<proteinExistence type="predicted"/>
<dbReference type="AlphaFoldDB" id="A0AAW4L542"/>